<feature type="compositionally biased region" description="Low complexity" evidence="1">
    <location>
        <begin position="39"/>
        <end position="51"/>
    </location>
</feature>
<protein>
    <submittedName>
        <fullName evidence="4">DUF4232 domain-containing protein</fullName>
    </submittedName>
</protein>
<accession>A0ABS0NLH0</accession>
<dbReference type="Pfam" id="PF14016">
    <property type="entry name" value="DUF4232"/>
    <property type="match status" value="1"/>
</dbReference>
<evidence type="ECO:0000256" key="2">
    <source>
        <dbReference type="SAM" id="SignalP"/>
    </source>
</evidence>
<dbReference type="PROSITE" id="PS51257">
    <property type="entry name" value="PROKAR_LIPOPROTEIN"/>
    <property type="match status" value="1"/>
</dbReference>
<name>A0ABS0NLH0_9ACTN</name>
<feature type="chain" id="PRO_5047131548" evidence="2">
    <location>
        <begin position="31"/>
        <end position="263"/>
    </location>
</feature>
<dbReference type="InterPro" id="IPR025326">
    <property type="entry name" value="DUF4232"/>
</dbReference>
<gene>
    <name evidence="4" type="ORF">IHE55_15070</name>
</gene>
<feature type="region of interest" description="Disordered" evidence="1">
    <location>
        <begin position="26"/>
        <end position="128"/>
    </location>
</feature>
<feature type="domain" description="DUF4232" evidence="3">
    <location>
        <begin position="127"/>
        <end position="254"/>
    </location>
</feature>
<comment type="caution">
    <text evidence="4">The sequence shown here is derived from an EMBL/GenBank/DDBJ whole genome shotgun (WGS) entry which is preliminary data.</text>
</comment>
<feature type="compositionally biased region" description="Low complexity" evidence="1">
    <location>
        <begin position="109"/>
        <end position="121"/>
    </location>
</feature>
<evidence type="ECO:0000313" key="5">
    <source>
        <dbReference type="Proteomes" id="UP000807371"/>
    </source>
</evidence>
<proteinExistence type="predicted"/>
<dbReference type="RefSeq" id="WP_197989504.1">
    <property type="nucleotide sequence ID" value="NZ_JACYXC010000001.1"/>
</dbReference>
<feature type="compositionally biased region" description="Gly residues" evidence="1">
    <location>
        <begin position="52"/>
        <end position="67"/>
    </location>
</feature>
<sequence length="263" mass="25611">MNVRISRRSRTLRVAAAALTAAALTLTACNSDEDGVRRSGAADTSSPSASTGGSGGADAGTSSGGDSAGADSKGSTGDGDSDGPAAGTGGGKGSAEKSGGSGDGQARPGADSASSGAGDDGPATTTCTTAQVSVKVSTLDRPVNHLMLQATNTSKKPCNAFGHPYLGFDGDQSTTAPFADSKPQAVVTLAPGETAYAGIAYSAADGSGSNPRKATTLRVSFAGPDQAGSVGAGVELPLPADLTVDDSARVTYWQTNASDAAMW</sequence>
<reference evidence="4 5" key="1">
    <citation type="submission" date="2020-09" db="EMBL/GenBank/DDBJ databases">
        <title>Biosynthesis of the nuclear factor of activated T cells inhibitor NFAT-133 and its congeners in Streptomyces pactum.</title>
        <authorList>
            <person name="Zhou W."/>
            <person name="Posri P."/>
            <person name="Abugrain M.E."/>
            <person name="Weisberg A.J."/>
            <person name="Chang J.H."/>
            <person name="Mahmud T."/>
        </authorList>
    </citation>
    <scope>NUCLEOTIDE SEQUENCE [LARGE SCALE GENOMIC DNA]</scope>
    <source>
        <strain evidence="4 5">ATCC 27456</strain>
    </source>
</reference>
<dbReference type="Proteomes" id="UP000807371">
    <property type="component" value="Unassembled WGS sequence"/>
</dbReference>
<dbReference type="EMBL" id="JACYXC010000001">
    <property type="protein sequence ID" value="MBH5336038.1"/>
    <property type="molecule type" value="Genomic_DNA"/>
</dbReference>
<evidence type="ECO:0000313" key="4">
    <source>
        <dbReference type="EMBL" id="MBH5336038.1"/>
    </source>
</evidence>
<organism evidence="4 5">
    <name type="scientific">Streptomyces pactum</name>
    <dbReference type="NCBI Taxonomy" id="68249"/>
    <lineage>
        <taxon>Bacteria</taxon>
        <taxon>Bacillati</taxon>
        <taxon>Actinomycetota</taxon>
        <taxon>Actinomycetes</taxon>
        <taxon>Kitasatosporales</taxon>
        <taxon>Streptomycetaceae</taxon>
        <taxon>Streptomyces</taxon>
    </lineage>
</organism>
<feature type="compositionally biased region" description="Gly residues" evidence="1">
    <location>
        <begin position="86"/>
        <end position="103"/>
    </location>
</feature>
<keyword evidence="5" id="KW-1185">Reference proteome</keyword>
<feature type="signal peptide" evidence="2">
    <location>
        <begin position="1"/>
        <end position="30"/>
    </location>
</feature>
<keyword evidence="2" id="KW-0732">Signal</keyword>
<evidence type="ECO:0000259" key="3">
    <source>
        <dbReference type="Pfam" id="PF14016"/>
    </source>
</evidence>
<evidence type="ECO:0000256" key="1">
    <source>
        <dbReference type="SAM" id="MobiDB-lite"/>
    </source>
</evidence>